<keyword evidence="5" id="KW-0430">Lectin</keyword>
<sequence length="1080" mass="122988">MYYRQNICFTLLFVMLAVACGGPDLPEEVAQEYEALPPTLDFNQDIKPILSDKCYLCHGPDKGKIEAGLQLHEADFAYSELPESPGKYAIVPGKPEKSELFYRILSEDPNVVMPSPDSHLSLTNKEKAILIKWIEEGAEYKDHWAFIKPEKVAPPTVKSGRVVNEIDRFVLAKLEQEGLEQNGEADKETLLRRVSFDLTGLPPTPEDIERFVNNDSGNAYEEEVDRLLASEHYGEHMALDWMDLARYADTHGYTVDRYRDVSVWRDWVIKSFNENMPYDQFVEWQMAGDMFPNATREQILATTFNRLHPQNLEGGIVDEEFRSEYVSDRTNVMGQGLLGLTVACAKCHDHKYDPISQKNYFEMYSFFNNVNETGQIPWDFSMPVPTLMLPTEEEEQFLAYIDGILGKKQEEMADVVAEESKQAEAWIASAAYRNINADDKPEKLKVHYDFDDGRLYNKVNPAQKGEMRTNFTRNEQPVFTEGYSGKGLKMDGDVFLDLDKLGIYRRHDPFSIGIRVFIPKDLEEGVVFHKMLGTRLHSYRGYHLNIKDNKIEILMAHVWPDNAIVKESLEEVPKEKWVQLTMTYDGSSKADGFKVYLDGAEMKTKVVHDNLYKDIIFNNYTDKIYKGPQEPGLKIGARWRGKGIGGATVDDLVVFEKELSPLEVLQVANPASLKSILAKMPDRLSPEEKEGLRAYYLSRKSDRYKKYLSELAEIRATKNDSVEKIKEVMVMKEMPEPRETFVLERGQYDAYGERVYPNTPEAVLPFPDSLPKNRLGLAKWITHKDNPLTARVAVNRYWSKLFGTGLVKTVEDFGNQGELPSHPKLLDWLAVDFMESGWDVKALHKKIVMSATYRQSSLASDELLEIDGENRLLARGPARRLTGEMLRDNALVASGLLNDSIGGPSVRPYQPKGLWKINGTEYTPDTGDKLYRRSMYTIWKRSVPHPTIATFDAPDRSVCTTRRQKTNTPLQALVLLNDPTYIEASRVIGKNMLAFDEAPKAIEDTFLRLTGRKPKAAEMKLLLELRDEEYQKFKENGAKTEGWLNTGEFRVTDDADKALVAANAVVASTIMNLDATITKR</sequence>
<dbReference type="Gene3D" id="2.60.120.200">
    <property type="match status" value="1"/>
</dbReference>
<gene>
    <name evidence="5" type="ORF">SAMN04488513_102825</name>
</gene>
<dbReference type="InterPro" id="IPR013320">
    <property type="entry name" value="ConA-like_dom_sf"/>
</dbReference>
<dbReference type="PANTHER" id="PTHR35889:SF3">
    <property type="entry name" value="F-BOX DOMAIN-CONTAINING PROTEIN"/>
    <property type="match status" value="1"/>
</dbReference>
<feature type="signal peptide" evidence="1">
    <location>
        <begin position="1"/>
        <end position="19"/>
    </location>
</feature>
<dbReference type="PROSITE" id="PS51257">
    <property type="entry name" value="PROKAR_LIPOPROTEIN"/>
    <property type="match status" value="1"/>
</dbReference>
<feature type="chain" id="PRO_5013133244" evidence="1">
    <location>
        <begin position="20"/>
        <end position="1080"/>
    </location>
</feature>
<dbReference type="PANTHER" id="PTHR35889">
    <property type="entry name" value="CYCLOINULO-OLIGOSACCHARIDE FRUCTANOTRANSFERASE-RELATED"/>
    <property type="match status" value="1"/>
</dbReference>
<keyword evidence="1" id="KW-0732">Signal</keyword>
<dbReference type="RefSeq" id="WP_072992818.1">
    <property type="nucleotide sequence ID" value="NZ_FQYU01000002.1"/>
</dbReference>
<accession>A0A1M6GI42</accession>
<protein>
    <submittedName>
        <fullName evidence="5">Concanavalin A-like lectin/glucanases superfamily protein</fullName>
    </submittedName>
</protein>
<feature type="domain" description="Cytochrome C Planctomycete-type" evidence="4">
    <location>
        <begin position="54"/>
        <end position="117"/>
    </location>
</feature>
<evidence type="ECO:0000313" key="5">
    <source>
        <dbReference type="EMBL" id="SHJ09562.1"/>
    </source>
</evidence>
<evidence type="ECO:0000259" key="2">
    <source>
        <dbReference type="Pfam" id="PF07583"/>
    </source>
</evidence>
<dbReference type="STRING" id="192903.SAMN04488513_102825"/>
<dbReference type="GO" id="GO:0005975">
    <property type="term" value="P:carbohydrate metabolic process"/>
    <property type="evidence" value="ECO:0007669"/>
    <property type="project" value="UniProtKB-ARBA"/>
</dbReference>
<reference evidence="6" key="1">
    <citation type="submission" date="2016-11" db="EMBL/GenBank/DDBJ databases">
        <authorList>
            <person name="Varghese N."/>
            <person name="Submissions S."/>
        </authorList>
    </citation>
    <scope>NUCLEOTIDE SEQUENCE [LARGE SCALE GENOMIC DNA]</scope>
    <source>
        <strain evidence="6">DSM 19858</strain>
    </source>
</reference>
<dbReference type="SUPFAM" id="SSF46626">
    <property type="entry name" value="Cytochrome c"/>
    <property type="match status" value="1"/>
</dbReference>
<evidence type="ECO:0000259" key="3">
    <source>
        <dbReference type="Pfam" id="PF07587"/>
    </source>
</evidence>
<dbReference type="GO" id="GO:0009055">
    <property type="term" value="F:electron transfer activity"/>
    <property type="evidence" value="ECO:0007669"/>
    <property type="project" value="InterPro"/>
</dbReference>
<name>A0A1M6GI42_9FLAO</name>
<evidence type="ECO:0000256" key="1">
    <source>
        <dbReference type="SAM" id="SignalP"/>
    </source>
</evidence>
<evidence type="ECO:0000259" key="4">
    <source>
        <dbReference type="Pfam" id="PF07635"/>
    </source>
</evidence>
<dbReference type="InterPro" id="IPR036909">
    <property type="entry name" value="Cyt_c-like_dom_sf"/>
</dbReference>
<evidence type="ECO:0000313" key="6">
    <source>
        <dbReference type="Proteomes" id="UP000184543"/>
    </source>
</evidence>
<feature type="domain" description="DUF1549" evidence="2">
    <location>
        <begin position="165"/>
        <end position="371"/>
    </location>
</feature>
<dbReference type="GO" id="GO:0004553">
    <property type="term" value="F:hydrolase activity, hydrolyzing O-glycosyl compounds"/>
    <property type="evidence" value="ECO:0007669"/>
    <property type="project" value="UniProtKB-ARBA"/>
</dbReference>
<dbReference type="Pfam" id="PF07635">
    <property type="entry name" value="PSCyt1"/>
    <property type="match status" value="1"/>
</dbReference>
<dbReference type="Proteomes" id="UP000184543">
    <property type="component" value="Unassembled WGS sequence"/>
</dbReference>
<keyword evidence="6" id="KW-1185">Reference proteome</keyword>
<dbReference type="SUPFAM" id="SSF49899">
    <property type="entry name" value="Concanavalin A-like lectins/glucanases"/>
    <property type="match status" value="1"/>
</dbReference>
<dbReference type="GO" id="GO:0020037">
    <property type="term" value="F:heme binding"/>
    <property type="evidence" value="ECO:0007669"/>
    <property type="project" value="InterPro"/>
</dbReference>
<dbReference type="Pfam" id="PF07587">
    <property type="entry name" value="PSD1"/>
    <property type="match status" value="1"/>
</dbReference>
<organism evidence="5 6">
    <name type="scientific">Pseudozobellia thermophila</name>
    <dbReference type="NCBI Taxonomy" id="192903"/>
    <lineage>
        <taxon>Bacteria</taxon>
        <taxon>Pseudomonadati</taxon>
        <taxon>Bacteroidota</taxon>
        <taxon>Flavobacteriia</taxon>
        <taxon>Flavobacteriales</taxon>
        <taxon>Flavobacteriaceae</taxon>
        <taxon>Pseudozobellia</taxon>
    </lineage>
</organism>
<dbReference type="GO" id="GO:0030246">
    <property type="term" value="F:carbohydrate binding"/>
    <property type="evidence" value="ECO:0007669"/>
    <property type="project" value="UniProtKB-KW"/>
</dbReference>
<feature type="domain" description="DUF1553" evidence="3">
    <location>
        <begin position="773"/>
        <end position="1024"/>
    </location>
</feature>
<dbReference type="Pfam" id="PF07583">
    <property type="entry name" value="PSCyt2"/>
    <property type="match status" value="1"/>
</dbReference>
<dbReference type="InterPro" id="IPR011444">
    <property type="entry name" value="DUF1549"/>
</dbReference>
<proteinExistence type="predicted"/>
<dbReference type="OrthoDB" id="1450284at2"/>
<dbReference type="Pfam" id="PF13385">
    <property type="entry name" value="Laminin_G_3"/>
    <property type="match status" value="1"/>
</dbReference>
<dbReference type="EMBL" id="FQYU01000002">
    <property type="protein sequence ID" value="SHJ09562.1"/>
    <property type="molecule type" value="Genomic_DNA"/>
</dbReference>
<dbReference type="InterPro" id="IPR022655">
    <property type="entry name" value="DUF1553"/>
</dbReference>
<dbReference type="InterPro" id="IPR011429">
    <property type="entry name" value="Cyt_c_Planctomycete-type"/>
</dbReference>
<dbReference type="AlphaFoldDB" id="A0A1M6GI42"/>